<gene>
    <name evidence="13" type="ORF">P691DRAFT_808539</name>
</gene>
<dbReference type="Gene3D" id="1.20.120.1750">
    <property type="match status" value="1"/>
</dbReference>
<dbReference type="InterPro" id="IPR001841">
    <property type="entry name" value="Znf_RING"/>
</dbReference>
<dbReference type="PROSITE" id="PS50089">
    <property type="entry name" value="ZF_RING_2"/>
    <property type="match status" value="1"/>
</dbReference>
<keyword evidence="14" id="KW-1185">Reference proteome</keyword>
<sequence length="543" mass="61162">MAAGQKLDATYWHPTFKTAKGQEFLDSVYHMTGTYVRCDWEHNCIAASGRAEAIEAAKSSLREEIQRISAMQWTIPLQHRALGFFVRKGLAKMKALLGEENVVLDGQTCTIVLHVAKLEEARHHLNQLMDEYTDRNTTSIDTSADTRALCPICHDTISQPIQTSCEHIYCSSCLHHYILSTLDNRNFPLKCMGGDTTVCNQPLSIPLIKEFLSPHQFKQMVEAAFTSYIDKNPETFKHCNTPDCTQIYRTTTLPQELQCPSCFSEICTACNEEGHAGMTCAERRAHKDPGEQERLFGAWVAENLNNVKRCPSCRAWVEKMEGCNDMSCNCGAHLRWIYSGVFNDGMSPAHGGTHTNPGSRGQVLDVAEITGGPAAVAERMPDSRLPEFQRENRMEPALLVRLATPTIPAQPLVRAAPTPAHSLKPDVPVRPAVGSGAPLAQLPKAATGQLGNSTAANVVLDPGREEAERRRREELMARQRIQQDELERTHREDQERRREQMEYQAAQQRQQENARRREIYEALREQDVRRRQREAEGNRCTIM</sequence>
<keyword evidence="5" id="KW-0677">Repeat</keyword>
<dbReference type="Pfam" id="PF01485">
    <property type="entry name" value="IBR"/>
    <property type="match status" value="1"/>
</dbReference>
<dbReference type="CDD" id="cd20335">
    <property type="entry name" value="BRcat_RBR"/>
    <property type="match status" value="1"/>
</dbReference>
<dbReference type="InterPro" id="IPR013083">
    <property type="entry name" value="Znf_RING/FYVE/PHD"/>
</dbReference>
<keyword evidence="3" id="KW-0808">Transferase</keyword>
<keyword evidence="6 9" id="KW-0863">Zinc-finger</keyword>
<keyword evidence="8" id="KW-0862">Zinc</keyword>
<feature type="region of interest" description="Disordered" evidence="10">
    <location>
        <begin position="483"/>
        <end position="517"/>
    </location>
</feature>
<evidence type="ECO:0000259" key="11">
    <source>
        <dbReference type="PROSITE" id="PS50089"/>
    </source>
</evidence>
<evidence type="ECO:0000256" key="3">
    <source>
        <dbReference type="ARBA" id="ARBA00022679"/>
    </source>
</evidence>
<feature type="compositionally biased region" description="Low complexity" evidence="10">
    <location>
        <begin position="502"/>
        <end position="511"/>
    </location>
</feature>
<dbReference type="EMBL" id="MU151054">
    <property type="protein sequence ID" value="KAF9454399.1"/>
    <property type="molecule type" value="Genomic_DNA"/>
</dbReference>
<dbReference type="OrthoDB" id="1431934at2759"/>
<dbReference type="InterPro" id="IPR018957">
    <property type="entry name" value="Znf_C3HC4_RING-type"/>
</dbReference>
<dbReference type="EC" id="2.3.2.31" evidence="2"/>
<dbReference type="SUPFAM" id="SSF57850">
    <property type="entry name" value="RING/U-box"/>
    <property type="match status" value="2"/>
</dbReference>
<organism evidence="13 14">
    <name type="scientific">Macrolepiota fuliginosa MF-IS2</name>
    <dbReference type="NCBI Taxonomy" id="1400762"/>
    <lineage>
        <taxon>Eukaryota</taxon>
        <taxon>Fungi</taxon>
        <taxon>Dikarya</taxon>
        <taxon>Basidiomycota</taxon>
        <taxon>Agaricomycotina</taxon>
        <taxon>Agaricomycetes</taxon>
        <taxon>Agaricomycetidae</taxon>
        <taxon>Agaricales</taxon>
        <taxon>Agaricineae</taxon>
        <taxon>Agaricaceae</taxon>
        <taxon>Macrolepiota</taxon>
    </lineage>
</organism>
<evidence type="ECO:0000259" key="12">
    <source>
        <dbReference type="PROSITE" id="PS51873"/>
    </source>
</evidence>
<comment type="catalytic activity">
    <reaction evidence="1">
        <text>[E2 ubiquitin-conjugating enzyme]-S-ubiquitinyl-L-cysteine + [acceptor protein]-L-lysine = [E2 ubiquitin-conjugating enzyme]-L-cysteine + [acceptor protein]-N(6)-ubiquitinyl-L-lysine.</text>
        <dbReference type="EC" id="2.3.2.31"/>
    </reaction>
</comment>
<evidence type="ECO:0000256" key="5">
    <source>
        <dbReference type="ARBA" id="ARBA00022737"/>
    </source>
</evidence>
<dbReference type="InterPro" id="IPR031127">
    <property type="entry name" value="E3_UB_ligase_RBR"/>
</dbReference>
<comment type="caution">
    <text evidence="13">The sequence shown here is derived from an EMBL/GenBank/DDBJ whole genome shotgun (WGS) entry which is preliminary data.</text>
</comment>
<dbReference type="Gene3D" id="3.30.40.10">
    <property type="entry name" value="Zinc/RING finger domain, C3HC4 (zinc finger)"/>
    <property type="match status" value="1"/>
</dbReference>
<dbReference type="InterPro" id="IPR017907">
    <property type="entry name" value="Znf_RING_CS"/>
</dbReference>
<dbReference type="InterPro" id="IPR002867">
    <property type="entry name" value="IBR_dom"/>
</dbReference>
<protein>
    <recommendedName>
        <fullName evidence="2">RBR-type E3 ubiquitin transferase</fullName>
        <ecNumber evidence="2">2.3.2.31</ecNumber>
    </recommendedName>
</protein>
<dbReference type="GO" id="GO:0016567">
    <property type="term" value="P:protein ubiquitination"/>
    <property type="evidence" value="ECO:0007669"/>
    <property type="project" value="InterPro"/>
</dbReference>
<accession>A0A9P5XP66</accession>
<evidence type="ECO:0000313" key="14">
    <source>
        <dbReference type="Proteomes" id="UP000807342"/>
    </source>
</evidence>
<keyword evidence="4" id="KW-0479">Metal-binding</keyword>
<evidence type="ECO:0000256" key="4">
    <source>
        <dbReference type="ARBA" id="ARBA00022723"/>
    </source>
</evidence>
<evidence type="ECO:0000256" key="10">
    <source>
        <dbReference type="SAM" id="MobiDB-lite"/>
    </source>
</evidence>
<feature type="domain" description="RING-type" evidence="11">
    <location>
        <begin position="150"/>
        <end position="191"/>
    </location>
</feature>
<dbReference type="AlphaFoldDB" id="A0A9P5XP66"/>
<reference evidence="13" key="1">
    <citation type="submission" date="2020-11" db="EMBL/GenBank/DDBJ databases">
        <authorList>
            <consortium name="DOE Joint Genome Institute"/>
            <person name="Ahrendt S."/>
            <person name="Riley R."/>
            <person name="Andreopoulos W."/>
            <person name="Labutti K."/>
            <person name="Pangilinan J."/>
            <person name="Ruiz-Duenas F.J."/>
            <person name="Barrasa J.M."/>
            <person name="Sanchez-Garcia M."/>
            <person name="Camarero S."/>
            <person name="Miyauchi S."/>
            <person name="Serrano A."/>
            <person name="Linde D."/>
            <person name="Babiker R."/>
            <person name="Drula E."/>
            <person name="Ayuso-Fernandez I."/>
            <person name="Pacheco R."/>
            <person name="Padilla G."/>
            <person name="Ferreira P."/>
            <person name="Barriuso J."/>
            <person name="Kellner H."/>
            <person name="Castanera R."/>
            <person name="Alfaro M."/>
            <person name="Ramirez L."/>
            <person name="Pisabarro A.G."/>
            <person name="Kuo A."/>
            <person name="Tritt A."/>
            <person name="Lipzen A."/>
            <person name="He G."/>
            <person name="Yan M."/>
            <person name="Ng V."/>
            <person name="Cullen D."/>
            <person name="Martin F."/>
            <person name="Rosso M.-N."/>
            <person name="Henrissat B."/>
            <person name="Hibbett D."/>
            <person name="Martinez A.T."/>
            <person name="Grigoriev I.V."/>
        </authorList>
    </citation>
    <scope>NUCLEOTIDE SEQUENCE</scope>
    <source>
        <strain evidence="13">MF-IS2</strain>
    </source>
</reference>
<feature type="compositionally biased region" description="Basic and acidic residues" evidence="10">
    <location>
        <begin position="483"/>
        <end position="501"/>
    </location>
</feature>
<evidence type="ECO:0000313" key="13">
    <source>
        <dbReference type="EMBL" id="KAF9454399.1"/>
    </source>
</evidence>
<evidence type="ECO:0000256" key="8">
    <source>
        <dbReference type="ARBA" id="ARBA00022833"/>
    </source>
</evidence>
<keyword evidence="7" id="KW-0833">Ubl conjugation pathway</keyword>
<proteinExistence type="predicted"/>
<evidence type="ECO:0000256" key="9">
    <source>
        <dbReference type="PROSITE-ProRule" id="PRU00175"/>
    </source>
</evidence>
<evidence type="ECO:0000256" key="7">
    <source>
        <dbReference type="ARBA" id="ARBA00022786"/>
    </source>
</evidence>
<evidence type="ECO:0000256" key="6">
    <source>
        <dbReference type="ARBA" id="ARBA00022771"/>
    </source>
</evidence>
<dbReference type="PANTHER" id="PTHR11685">
    <property type="entry name" value="RBR FAMILY RING FINGER AND IBR DOMAIN-CONTAINING"/>
    <property type="match status" value="1"/>
</dbReference>
<dbReference type="GO" id="GO:0008270">
    <property type="term" value="F:zinc ion binding"/>
    <property type="evidence" value="ECO:0007669"/>
    <property type="project" value="UniProtKB-KW"/>
</dbReference>
<dbReference type="PROSITE" id="PS00518">
    <property type="entry name" value="ZF_RING_1"/>
    <property type="match status" value="1"/>
</dbReference>
<dbReference type="Pfam" id="PF00097">
    <property type="entry name" value="zf-C3HC4"/>
    <property type="match status" value="1"/>
</dbReference>
<dbReference type="Proteomes" id="UP000807342">
    <property type="component" value="Unassembled WGS sequence"/>
</dbReference>
<name>A0A9P5XP66_9AGAR</name>
<feature type="domain" description="RING-type" evidence="12">
    <location>
        <begin position="146"/>
        <end position="358"/>
    </location>
</feature>
<evidence type="ECO:0000256" key="2">
    <source>
        <dbReference type="ARBA" id="ARBA00012251"/>
    </source>
</evidence>
<dbReference type="GO" id="GO:0061630">
    <property type="term" value="F:ubiquitin protein ligase activity"/>
    <property type="evidence" value="ECO:0007669"/>
    <property type="project" value="UniProtKB-EC"/>
</dbReference>
<dbReference type="InterPro" id="IPR044066">
    <property type="entry name" value="TRIAD_supradom"/>
</dbReference>
<dbReference type="PROSITE" id="PS51873">
    <property type="entry name" value="TRIAD"/>
    <property type="match status" value="1"/>
</dbReference>
<evidence type="ECO:0000256" key="1">
    <source>
        <dbReference type="ARBA" id="ARBA00001798"/>
    </source>
</evidence>